<reference evidence="1 2" key="1">
    <citation type="submission" date="2011-08" db="EMBL/GenBank/DDBJ databases">
        <title>The Genome Sequence of Clostridium orbiscindens 1_3_50AFAA.</title>
        <authorList>
            <consortium name="The Broad Institute Genome Sequencing Platform"/>
            <person name="Earl A."/>
            <person name="Ward D."/>
            <person name="Feldgarden M."/>
            <person name="Gevers D."/>
            <person name="Daigneault M."/>
            <person name="Strauss J."/>
            <person name="Allen-Vercoe E."/>
            <person name="Young S.K."/>
            <person name="Zeng Q."/>
            <person name="Gargeya S."/>
            <person name="Fitzgerald M."/>
            <person name="Haas B."/>
            <person name="Abouelleil A."/>
            <person name="Alvarado L."/>
            <person name="Arachchi H.M."/>
            <person name="Berlin A."/>
            <person name="Brown A."/>
            <person name="Chapman S.B."/>
            <person name="Chen Z."/>
            <person name="Dunbar C."/>
            <person name="Freedman E."/>
            <person name="Gearin G."/>
            <person name="Gellesch M."/>
            <person name="Goldberg J."/>
            <person name="Griggs A."/>
            <person name="Gujja S."/>
            <person name="Heiman D."/>
            <person name="Howarth C."/>
            <person name="Larson L."/>
            <person name="Lui A."/>
            <person name="MacDonald P.J.P."/>
            <person name="Montmayeur A."/>
            <person name="Murphy C."/>
            <person name="Neiman D."/>
            <person name="Pearson M."/>
            <person name="Priest M."/>
            <person name="Roberts A."/>
            <person name="Saif S."/>
            <person name="Shea T."/>
            <person name="Shenoy N."/>
            <person name="Sisk P."/>
            <person name="Stolte C."/>
            <person name="Sykes S."/>
            <person name="Wortman J."/>
            <person name="Nusbaum C."/>
            <person name="Birren B."/>
        </authorList>
    </citation>
    <scope>NUCLEOTIDE SEQUENCE [LARGE SCALE GENOMIC DNA]</scope>
    <source>
        <strain evidence="1 2">1_3_50AFAA</strain>
    </source>
</reference>
<dbReference type="RefSeq" id="WP_009258040.1">
    <property type="nucleotide sequence ID" value="NZ_KN174163.1"/>
</dbReference>
<dbReference type="eggNOG" id="ENOG502Z8YN">
    <property type="taxonomic scope" value="Bacteria"/>
</dbReference>
<organism evidence="1 2">
    <name type="scientific">Flavonifractor plautii 1_3_50AFAA</name>
    <dbReference type="NCBI Taxonomy" id="742738"/>
    <lineage>
        <taxon>Bacteria</taxon>
        <taxon>Bacillati</taxon>
        <taxon>Bacillota</taxon>
        <taxon>Clostridia</taxon>
        <taxon>Eubacteriales</taxon>
        <taxon>Oscillospiraceae</taxon>
        <taxon>Flavonifractor</taxon>
    </lineage>
</organism>
<sequence>MEQNTLYTAIGRLDRETNGCGRSCPVIRLGGQTYMVDMQEMVVWTALNWRISKREDISLQCDKLVSSLGDCISRSWDACVNRLLTRGLLVSGCGETEYDALYDLLSSLGIIPASGSMLMRSISFVKLVAGRRVPIQQALKLFQKDRRTDYETRVMRLAQQALLSTAEIIKCVEQDVAYLPNEQFLMEAVYGDDETTCYNIAGIMKNSRSSQAVTLAVANLYLRQQIIFERITT</sequence>
<keyword evidence="2" id="KW-1185">Reference proteome</keyword>
<protein>
    <submittedName>
        <fullName evidence="1">Uncharacterized protein</fullName>
    </submittedName>
</protein>
<proteinExistence type="predicted"/>
<evidence type="ECO:0000313" key="2">
    <source>
        <dbReference type="Proteomes" id="UP000029585"/>
    </source>
</evidence>
<comment type="caution">
    <text evidence="1">The sequence shown here is derived from an EMBL/GenBank/DDBJ whole genome shotgun (WGS) entry which is preliminary data.</text>
</comment>
<accession>A0A096B983</accession>
<dbReference type="AlphaFoldDB" id="A0A096B983"/>
<dbReference type="Proteomes" id="UP000029585">
    <property type="component" value="Unassembled WGS sequence"/>
</dbReference>
<gene>
    <name evidence="1" type="ORF">HMPREF9460_01914</name>
</gene>
<dbReference type="EMBL" id="ADLO01000056">
    <property type="protein sequence ID" value="KGF55601.1"/>
    <property type="molecule type" value="Genomic_DNA"/>
</dbReference>
<evidence type="ECO:0000313" key="1">
    <source>
        <dbReference type="EMBL" id="KGF55601.1"/>
    </source>
</evidence>
<dbReference type="PATRIC" id="fig|742738.3.peg.1963"/>
<name>A0A096B983_FLAPL</name>
<dbReference type="HOGENOM" id="CLU_104532_0_0_9"/>